<evidence type="ECO:0000256" key="6">
    <source>
        <dbReference type="ARBA" id="ARBA00022989"/>
    </source>
</evidence>
<feature type="transmembrane region" description="Helical" evidence="10">
    <location>
        <begin position="390"/>
        <end position="409"/>
    </location>
</feature>
<keyword evidence="5 10" id="KW-0812">Transmembrane</keyword>
<comment type="caution">
    <text evidence="11">The sequence shown here is derived from an EMBL/GenBank/DDBJ whole genome shotgun (WGS) entry which is preliminary data.</text>
</comment>
<reference evidence="11 12" key="1">
    <citation type="submission" date="2021-03" db="EMBL/GenBank/DDBJ databases">
        <title>Thiomicrorhabdus sp.nov.,novel sulfur-oxidizing bacteria isolated from coastal sediment.</title>
        <authorList>
            <person name="Liu X."/>
        </authorList>
    </citation>
    <scope>NUCLEOTIDE SEQUENCE [LARGE SCALE GENOMIC DNA]</scope>
    <source>
        <strain evidence="11 12">6S2-11</strain>
    </source>
</reference>
<gene>
    <name evidence="11" type="ORF">J3998_10330</name>
</gene>
<sequence length="459" mass="50310">MATHSFGAESQKLWQLAWPILLAQLALTGLGVVDTLMSGWSGTQDLAAIGLGTSILLPIFMFATGVLLAITPLVGKAYGKGDSVAVSRFLNQGLWLALPLGIVSALVLANLQFILNWLSLEPRVFQLTDDYLFYISFGLPAVALYQALRFYWEGLGQTLPTMWISLVALLLNIPLNAIFIFGWGAIEPMGAAGCGVASALVMWFMLVVGLIYVQRNRLTKSFIQWHKILHCQWREGVLPILKIGVPNAMALLFEVSLFTLIALFVAPLGTDVIAAQQIAISVTSLLFMLPLSWGLALTVRVGQVYGSGNIAHMHLLLKAALVYAVILGLILAINTYIWREQITSLYSEDMAVISIAIILMIFAAGYQLFDAIQVACAGILRGFHDTHITMWVTFLSYWLIGLGLGYILSLTDWLVEPMGVYGFWLGICLGLGLAAILLTWRLISKKAQVYAEMAQEHQS</sequence>
<evidence type="ECO:0000256" key="10">
    <source>
        <dbReference type="SAM" id="Phobius"/>
    </source>
</evidence>
<protein>
    <recommendedName>
        <fullName evidence="9">Multidrug-efflux transporter</fullName>
    </recommendedName>
</protein>
<feature type="transmembrane region" description="Helical" evidence="10">
    <location>
        <begin position="350"/>
        <end position="369"/>
    </location>
</feature>
<keyword evidence="4" id="KW-1003">Cell membrane</keyword>
<proteinExistence type="predicted"/>
<dbReference type="PANTHER" id="PTHR43298">
    <property type="entry name" value="MULTIDRUG RESISTANCE PROTEIN NORM-RELATED"/>
    <property type="match status" value="1"/>
</dbReference>
<keyword evidence="2" id="KW-0813">Transport</keyword>
<comment type="subcellular location">
    <subcellularLocation>
        <location evidence="1">Cell inner membrane</location>
        <topology evidence="1">Multi-pass membrane protein</topology>
    </subcellularLocation>
</comment>
<evidence type="ECO:0000256" key="8">
    <source>
        <dbReference type="ARBA" id="ARBA00023136"/>
    </source>
</evidence>
<dbReference type="EMBL" id="JAGETV010000022">
    <property type="protein sequence ID" value="MBO1927971.1"/>
    <property type="molecule type" value="Genomic_DNA"/>
</dbReference>
<feature type="transmembrane region" description="Helical" evidence="10">
    <location>
        <begin position="163"/>
        <end position="183"/>
    </location>
</feature>
<keyword evidence="8 10" id="KW-0472">Membrane</keyword>
<dbReference type="InterPro" id="IPR002528">
    <property type="entry name" value="MATE_fam"/>
</dbReference>
<keyword evidence="3" id="KW-0050">Antiport</keyword>
<dbReference type="PIRSF" id="PIRSF006603">
    <property type="entry name" value="DinF"/>
    <property type="match status" value="1"/>
</dbReference>
<dbReference type="InterPro" id="IPR050222">
    <property type="entry name" value="MATE_MdtK"/>
</dbReference>
<evidence type="ECO:0000256" key="5">
    <source>
        <dbReference type="ARBA" id="ARBA00022692"/>
    </source>
</evidence>
<keyword evidence="6 10" id="KW-1133">Transmembrane helix</keyword>
<evidence type="ECO:0000313" key="11">
    <source>
        <dbReference type="EMBL" id="MBO1927971.1"/>
    </source>
</evidence>
<dbReference type="Pfam" id="PF01554">
    <property type="entry name" value="MatE"/>
    <property type="match status" value="2"/>
</dbReference>
<feature type="transmembrane region" description="Helical" evidence="10">
    <location>
        <begin position="421"/>
        <end position="443"/>
    </location>
</feature>
<dbReference type="CDD" id="cd13131">
    <property type="entry name" value="MATE_NorM_like"/>
    <property type="match status" value="1"/>
</dbReference>
<dbReference type="Proteomes" id="UP000664835">
    <property type="component" value="Unassembled WGS sequence"/>
</dbReference>
<evidence type="ECO:0000256" key="2">
    <source>
        <dbReference type="ARBA" id="ARBA00022448"/>
    </source>
</evidence>
<feature type="transmembrane region" description="Helical" evidence="10">
    <location>
        <begin position="131"/>
        <end position="151"/>
    </location>
</feature>
<evidence type="ECO:0000256" key="3">
    <source>
        <dbReference type="ARBA" id="ARBA00022449"/>
    </source>
</evidence>
<name>A0ABS3Q6J3_9GAMM</name>
<feature type="transmembrane region" description="Helical" evidence="10">
    <location>
        <begin position="20"/>
        <end position="40"/>
    </location>
</feature>
<feature type="transmembrane region" description="Helical" evidence="10">
    <location>
        <begin position="320"/>
        <end position="338"/>
    </location>
</feature>
<dbReference type="PANTHER" id="PTHR43298:SF2">
    <property type="entry name" value="FMN_FAD EXPORTER YEEO-RELATED"/>
    <property type="match status" value="1"/>
</dbReference>
<feature type="transmembrane region" description="Helical" evidence="10">
    <location>
        <begin position="94"/>
        <end position="119"/>
    </location>
</feature>
<evidence type="ECO:0000256" key="4">
    <source>
        <dbReference type="ARBA" id="ARBA00022475"/>
    </source>
</evidence>
<evidence type="ECO:0000313" key="12">
    <source>
        <dbReference type="Proteomes" id="UP000664835"/>
    </source>
</evidence>
<feature type="transmembrane region" description="Helical" evidence="10">
    <location>
        <begin position="46"/>
        <end position="74"/>
    </location>
</feature>
<accession>A0ABS3Q6J3</accession>
<evidence type="ECO:0000256" key="1">
    <source>
        <dbReference type="ARBA" id="ARBA00004429"/>
    </source>
</evidence>
<feature type="transmembrane region" description="Helical" evidence="10">
    <location>
        <begin position="248"/>
        <end position="266"/>
    </location>
</feature>
<feature type="transmembrane region" description="Helical" evidence="10">
    <location>
        <begin position="278"/>
        <end position="299"/>
    </location>
</feature>
<evidence type="ECO:0000256" key="7">
    <source>
        <dbReference type="ARBA" id="ARBA00023065"/>
    </source>
</evidence>
<organism evidence="11 12">
    <name type="scientific">Thiomicrorhabdus marina</name>
    <dbReference type="NCBI Taxonomy" id="2818442"/>
    <lineage>
        <taxon>Bacteria</taxon>
        <taxon>Pseudomonadati</taxon>
        <taxon>Pseudomonadota</taxon>
        <taxon>Gammaproteobacteria</taxon>
        <taxon>Thiotrichales</taxon>
        <taxon>Piscirickettsiaceae</taxon>
        <taxon>Thiomicrorhabdus</taxon>
    </lineage>
</organism>
<dbReference type="InterPro" id="IPR048279">
    <property type="entry name" value="MdtK-like"/>
</dbReference>
<dbReference type="NCBIfam" id="TIGR00797">
    <property type="entry name" value="matE"/>
    <property type="match status" value="1"/>
</dbReference>
<feature type="transmembrane region" description="Helical" evidence="10">
    <location>
        <begin position="189"/>
        <end position="213"/>
    </location>
</feature>
<evidence type="ECO:0000256" key="9">
    <source>
        <dbReference type="ARBA" id="ARBA00031636"/>
    </source>
</evidence>
<keyword evidence="12" id="KW-1185">Reference proteome</keyword>
<keyword evidence="7" id="KW-0406">Ion transport</keyword>